<dbReference type="EMBL" id="ACHA02000012">
    <property type="protein sequence ID" value="EFK56271.1"/>
    <property type="molecule type" value="Genomic_DNA"/>
</dbReference>
<dbReference type="Proteomes" id="UP000006258">
    <property type="component" value="Unassembled WGS sequence"/>
</dbReference>
<evidence type="ECO:0000313" key="2">
    <source>
        <dbReference type="Proteomes" id="UP000006258"/>
    </source>
</evidence>
<dbReference type="STRING" id="525373.HMPREF0766_13474"/>
<reference evidence="1" key="1">
    <citation type="submission" date="2010-07" db="EMBL/GenBank/DDBJ databases">
        <authorList>
            <person name="Muzny D."/>
            <person name="Qin X."/>
            <person name="Buhay C."/>
            <person name="Dugan-Rocha S."/>
            <person name="Ding Y."/>
            <person name="Chen G."/>
            <person name="Hawes A."/>
            <person name="Holder M."/>
            <person name="Jhangiani S."/>
            <person name="Johnson A."/>
            <person name="Khan Z."/>
            <person name="Li Z."/>
            <person name="Liu W."/>
            <person name="Liu X."/>
            <person name="Perez L."/>
            <person name="Shen H."/>
            <person name="Wang Q."/>
            <person name="Watt J."/>
            <person name="Xi L."/>
            <person name="Xin Y."/>
            <person name="Zhou J."/>
            <person name="Deng J."/>
            <person name="Jiang H."/>
            <person name="Liu Y."/>
            <person name="Qu J."/>
            <person name="Song X.-Z."/>
            <person name="Zhang L."/>
            <person name="Villasana D."/>
            <person name="Johnson A."/>
            <person name="Liu J."/>
            <person name="Liyanage D."/>
            <person name="Lorensuhewa L."/>
            <person name="Robinson T."/>
            <person name="Song A."/>
            <person name="Song B.-B."/>
            <person name="Dinh H."/>
            <person name="Thornton R."/>
            <person name="Coyle M."/>
            <person name="Francisco L."/>
            <person name="Jackson L."/>
            <person name="Javaid M."/>
            <person name="Korchina V."/>
            <person name="Kovar C."/>
            <person name="Mata R."/>
            <person name="Mathew T."/>
            <person name="Ngo R."/>
            <person name="Nguyen L."/>
            <person name="Nguyen N."/>
            <person name="Okwuonu G."/>
            <person name="Ongeri F."/>
            <person name="Pham C."/>
            <person name="Simmons D."/>
            <person name="Wilczek-Boney K."/>
            <person name="Hale W."/>
            <person name="Jakkamsetti A."/>
            <person name="Pham P."/>
            <person name="Ruth R."/>
            <person name="San Lucas F."/>
            <person name="Warren J."/>
            <person name="Zhang J."/>
            <person name="Zhao Z."/>
            <person name="Zhou C."/>
            <person name="Zhu D."/>
            <person name="Lee S."/>
            <person name="Bess C."/>
            <person name="Blankenburg K."/>
            <person name="Forbes L."/>
            <person name="Fu Q."/>
            <person name="Gubbala S."/>
            <person name="Hirani K."/>
            <person name="Jayaseelan J.C."/>
            <person name="Lara F."/>
            <person name="Munidasa M."/>
            <person name="Palculict T."/>
            <person name="Patil S."/>
            <person name="Pu L.-L."/>
            <person name="Saada N."/>
            <person name="Tang L."/>
            <person name="Weissenberger G."/>
            <person name="Zhu Y."/>
            <person name="Hemphill L."/>
            <person name="Shang Y."/>
            <person name="Youmans B."/>
            <person name="Ayvaz T."/>
            <person name="Ross M."/>
            <person name="Santibanez J."/>
            <person name="Aqrawi P."/>
            <person name="Gross S."/>
            <person name="Joshi V."/>
            <person name="Fowler G."/>
            <person name="Nazareth L."/>
            <person name="Reid J."/>
            <person name="Worley K."/>
            <person name="Petrosino J."/>
            <person name="Highlander S."/>
            <person name="Gibbs R."/>
        </authorList>
    </citation>
    <scope>NUCLEOTIDE SEQUENCE [LARGE SCALE GENOMIC DNA]</scope>
    <source>
        <strain evidence="1">ATCC 33861</strain>
    </source>
</reference>
<protein>
    <submittedName>
        <fullName evidence="1">Uncharacterized protein</fullName>
    </submittedName>
</protein>
<gene>
    <name evidence="1" type="ORF">HMPREF0766_13474</name>
</gene>
<comment type="caution">
    <text evidence="1">The sequence shown here is derived from an EMBL/GenBank/DDBJ whole genome shotgun (WGS) entry which is preliminary data.</text>
</comment>
<sequence>MLCCCVVSVLPVEEGLQEQSMWSTDKTRIEGSMFIILIWYKYNINALVWM</sequence>
<organism evidence="1 2">
    <name type="scientific">Sphingobacterium spiritivorum ATCC 33861</name>
    <dbReference type="NCBI Taxonomy" id="525373"/>
    <lineage>
        <taxon>Bacteria</taxon>
        <taxon>Pseudomonadati</taxon>
        <taxon>Bacteroidota</taxon>
        <taxon>Sphingobacteriia</taxon>
        <taxon>Sphingobacteriales</taxon>
        <taxon>Sphingobacteriaceae</taxon>
        <taxon>Sphingobacterium</taxon>
    </lineage>
</organism>
<name>D7VR70_SPHSI</name>
<keyword evidence="2" id="KW-1185">Reference proteome</keyword>
<evidence type="ECO:0000313" key="1">
    <source>
        <dbReference type="EMBL" id="EFK56271.1"/>
    </source>
</evidence>
<accession>D7VR70</accession>
<proteinExistence type="predicted"/>
<dbReference type="AlphaFoldDB" id="D7VR70"/>
<dbReference type="HOGENOM" id="CLU_3122805_0_0_10"/>